<dbReference type="Pfam" id="PF17920">
    <property type="entry name" value="TetR_C_16"/>
    <property type="match status" value="1"/>
</dbReference>
<sequence length="202" mass="21833">MNSNNIPLRPGRRPGKSETRTQILESARRAFSQNGFARTTVRAIATEAQVDPALIHHYFGSKEQLFTAAIALPLDPKKVLAPVHSSTSDQLGTSLLTAVLGVWESEHQAAILAAFRSAISGEGTRLIQSFLLNIVLRDIIPRVDSPAGTGIIRAELVASQIAGLLVTRYILELEPLKSLSVDALVPLVAPNLQRYLTGELPI</sequence>
<dbReference type="PRINTS" id="PR00455">
    <property type="entry name" value="HTHTETR"/>
</dbReference>
<dbReference type="PANTHER" id="PTHR30055">
    <property type="entry name" value="HTH-TYPE TRANSCRIPTIONAL REGULATOR RUTR"/>
    <property type="match status" value="1"/>
</dbReference>
<reference evidence="4 5" key="1">
    <citation type="submission" date="2023-10" db="EMBL/GenBank/DDBJ databases">
        <title>Development of a sustainable strategy for remediation of hydrocarbon-contaminated territories based on the waste exchange concept.</title>
        <authorList>
            <person name="Krivoruchko A."/>
        </authorList>
    </citation>
    <scope>NUCLEOTIDE SEQUENCE [LARGE SCALE GENOMIC DNA]</scope>
    <source>
        <strain evidence="4 5">IEGM 1203</strain>
    </source>
</reference>
<dbReference type="EMBL" id="JAWLKB010000010">
    <property type="protein sequence ID" value="MDV6269437.1"/>
    <property type="molecule type" value="Genomic_DNA"/>
</dbReference>
<comment type="caution">
    <text evidence="4">The sequence shown here is derived from an EMBL/GenBank/DDBJ whole genome shotgun (WGS) entry which is preliminary data.</text>
</comment>
<name>A0ABU4BYY3_RHOGO</name>
<dbReference type="Pfam" id="PF00440">
    <property type="entry name" value="TetR_N"/>
    <property type="match status" value="1"/>
</dbReference>
<organism evidence="4 5">
    <name type="scientific">Rhodococcus globerulus</name>
    <dbReference type="NCBI Taxonomy" id="33008"/>
    <lineage>
        <taxon>Bacteria</taxon>
        <taxon>Bacillati</taxon>
        <taxon>Actinomycetota</taxon>
        <taxon>Actinomycetes</taxon>
        <taxon>Mycobacteriales</taxon>
        <taxon>Nocardiaceae</taxon>
        <taxon>Rhodococcus</taxon>
    </lineage>
</organism>
<protein>
    <submittedName>
        <fullName evidence="4">TetR family transcriptional regulator</fullName>
    </submittedName>
</protein>
<gene>
    <name evidence="4" type="ORF">R3Q16_22730</name>
</gene>
<keyword evidence="1 2" id="KW-0238">DNA-binding</keyword>
<evidence type="ECO:0000259" key="3">
    <source>
        <dbReference type="PROSITE" id="PS50977"/>
    </source>
</evidence>
<dbReference type="Proteomes" id="UP001185927">
    <property type="component" value="Unassembled WGS sequence"/>
</dbReference>
<dbReference type="SUPFAM" id="SSF46689">
    <property type="entry name" value="Homeodomain-like"/>
    <property type="match status" value="1"/>
</dbReference>
<dbReference type="PANTHER" id="PTHR30055:SF235">
    <property type="entry name" value="TRANSCRIPTIONAL REGULATORY PROTEIN"/>
    <property type="match status" value="1"/>
</dbReference>
<evidence type="ECO:0000256" key="1">
    <source>
        <dbReference type="ARBA" id="ARBA00023125"/>
    </source>
</evidence>
<keyword evidence="5" id="KW-1185">Reference proteome</keyword>
<proteinExistence type="predicted"/>
<dbReference type="Gene3D" id="1.10.10.60">
    <property type="entry name" value="Homeodomain-like"/>
    <property type="match status" value="1"/>
</dbReference>
<dbReference type="InterPro" id="IPR050109">
    <property type="entry name" value="HTH-type_TetR-like_transc_reg"/>
</dbReference>
<dbReference type="RefSeq" id="WP_317543948.1">
    <property type="nucleotide sequence ID" value="NZ_JAWLKB010000010.1"/>
</dbReference>
<feature type="DNA-binding region" description="H-T-H motif" evidence="2">
    <location>
        <begin position="40"/>
        <end position="59"/>
    </location>
</feature>
<dbReference type="PROSITE" id="PS50977">
    <property type="entry name" value="HTH_TETR_2"/>
    <property type="match status" value="1"/>
</dbReference>
<dbReference type="Gene3D" id="1.10.357.10">
    <property type="entry name" value="Tetracycline Repressor, domain 2"/>
    <property type="match status" value="1"/>
</dbReference>
<dbReference type="InterPro" id="IPR009057">
    <property type="entry name" value="Homeodomain-like_sf"/>
</dbReference>
<feature type="domain" description="HTH tetR-type" evidence="3">
    <location>
        <begin position="17"/>
        <end position="77"/>
    </location>
</feature>
<accession>A0ABU4BYY3</accession>
<evidence type="ECO:0000313" key="4">
    <source>
        <dbReference type="EMBL" id="MDV6269437.1"/>
    </source>
</evidence>
<dbReference type="InterPro" id="IPR036271">
    <property type="entry name" value="Tet_transcr_reg_TetR-rel_C_sf"/>
</dbReference>
<dbReference type="InterPro" id="IPR041678">
    <property type="entry name" value="TetR_C_16"/>
</dbReference>
<dbReference type="InterPro" id="IPR001647">
    <property type="entry name" value="HTH_TetR"/>
</dbReference>
<dbReference type="SUPFAM" id="SSF48498">
    <property type="entry name" value="Tetracyclin repressor-like, C-terminal domain"/>
    <property type="match status" value="1"/>
</dbReference>
<evidence type="ECO:0000313" key="5">
    <source>
        <dbReference type="Proteomes" id="UP001185927"/>
    </source>
</evidence>
<evidence type="ECO:0000256" key="2">
    <source>
        <dbReference type="PROSITE-ProRule" id="PRU00335"/>
    </source>
</evidence>